<dbReference type="SUPFAM" id="SSF52266">
    <property type="entry name" value="SGNH hydrolase"/>
    <property type="match status" value="1"/>
</dbReference>
<dbReference type="EMBL" id="CP013747">
    <property type="protein sequence ID" value="ALV41329.1"/>
    <property type="molecule type" value="Genomic_DNA"/>
</dbReference>
<proteinExistence type="predicted"/>
<dbReference type="InterPro" id="IPR036514">
    <property type="entry name" value="SGNH_hydro_sf"/>
</dbReference>
<dbReference type="InterPro" id="IPR013830">
    <property type="entry name" value="SGNH_hydro"/>
</dbReference>
<dbReference type="RefSeq" id="WP_058930472.1">
    <property type="nucleotide sequence ID" value="NZ_CP013747.1"/>
</dbReference>
<reference evidence="2 3" key="1">
    <citation type="submission" date="2015-12" db="EMBL/GenBank/DDBJ databases">
        <authorList>
            <person name="Shamseldin A."/>
            <person name="Moawad H."/>
            <person name="Abd El-Rahim W.M."/>
            <person name="Sadowsky M.J."/>
        </authorList>
    </citation>
    <scope>NUCLEOTIDE SEQUENCE [LARGE SCALE GENOMIC DNA]</scope>
    <source>
        <strain evidence="2 3">Ar51</strain>
    </source>
</reference>
<organism evidence="2">
    <name type="scientific">Pseudarthrobacter sulfonivorans</name>
    <dbReference type="NCBI Taxonomy" id="121292"/>
    <lineage>
        <taxon>Bacteria</taxon>
        <taxon>Bacillati</taxon>
        <taxon>Actinomycetota</taxon>
        <taxon>Actinomycetes</taxon>
        <taxon>Micrococcales</taxon>
        <taxon>Micrococcaceae</taxon>
        <taxon>Pseudarthrobacter</taxon>
    </lineage>
</organism>
<dbReference type="PANTHER" id="PTHR30383">
    <property type="entry name" value="THIOESTERASE 1/PROTEASE 1/LYSOPHOSPHOLIPASE L1"/>
    <property type="match status" value="1"/>
</dbReference>
<sequence length="328" mass="35128">MNSINAHWTGAFRVITDTEGWQHFRRLDPALLMSPATDGLENRATMGAGIRASWTASSGTLVLEAEGTADSSPFDVLVDGKLAHRVTAAGRVSYELALGPLKPGTSVQLWLPQFGTVRIREASLNGGGVQPVTESGKRWLTYGSSLTHCQQADGPSETWPALVANRYGWQLTSLGFAGECQLDPAAESTLQQLPADFISLCLGINSYNAAVFSERSYASQVLGFLANIRKAHPHAPIAVITPMVSLPREELPNAVGMTLRDYRDATAAVVRVLRERGDHGFHCVDGAAVFTPGEAAELMPDTLHPDNTGYRLMAARLGPQLAAVADAH</sequence>
<evidence type="ECO:0000259" key="1">
    <source>
        <dbReference type="Pfam" id="PF13472"/>
    </source>
</evidence>
<feature type="domain" description="SGNH hydrolase-type esterase" evidence="1">
    <location>
        <begin position="142"/>
        <end position="312"/>
    </location>
</feature>
<protein>
    <recommendedName>
        <fullName evidence="1">SGNH hydrolase-type esterase domain-containing protein</fullName>
    </recommendedName>
</protein>
<dbReference type="Gene3D" id="2.60.120.260">
    <property type="entry name" value="Galactose-binding domain-like"/>
    <property type="match status" value="1"/>
</dbReference>
<dbReference type="Gene3D" id="3.40.50.1110">
    <property type="entry name" value="SGNH hydrolase"/>
    <property type="match status" value="1"/>
</dbReference>
<dbReference type="Pfam" id="PF13472">
    <property type="entry name" value="Lipase_GDSL_2"/>
    <property type="match status" value="1"/>
</dbReference>
<accession>A0A0U3R824</accession>
<dbReference type="AlphaFoldDB" id="A0A0U3R824"/>
<gene>
    <name evidence="2" type="ORF">AU252_09350</name>
</gene>
<dbReference type="InterPro" id="IPR051532">
    <property type="entry name" value="Ester_Hydrolysis_Enzymes"/>
</dbReference>
<evidence type="ECO:0000313" key="3">
    <source>
        <dbReference type="Proteomes" id="UP000065151"/>
    </source>
</evidence>
<name>A0A0U3R824_9MICC</name>
<evidence type="ECO:0000313" key="2">
    <source>
        <dbReference type="EMBL" id="ALV41329.1"/>
    </source>
</evidence>
<dbReference type="Proteomes" id="UP000065151">
    <property type="component" value="Chromosome"/>
</dbReference>
<dbReference type="KEGG" id="psul:AU252_09350"/>
<dbReference type="STRING" id="121292.AU252_09350"/>